<evidence type="ECO:0000259" key="2">
    <source>
        <dbReference type="Pfam" id="PF01261"/>
    </source>
</evidence>
<feature type="domain" description="Xylose isomerase-like TIM barrel" evidence="2">
    <location>
        <begin position="54"/>
        <end position="281"/>
    </location>
</feature>
<dbReference type="PROSITE" id="PS51318">
    <property type="entry name" value="TAT"/>
    <property type="match status" value="1"/>
</dbReference>
<dbReference type="OrthoDB" id="9798407at2"/>
<dbReference type="InterPro" id="IPR013022">
    <property type="entry name" value="Xyl_isomerase-like_TIM-brl"/>
</dbReference>
<dbReference type="AlphaFoldDB" id="A0A4U1CHK2"/>
<dbReference type="InterPro" id="IPR006311">
    <property type="entry name" value="TAT_signal"/>
</dbReference>
<evidence type="ECO:0000313" key="3">
    <source>
        <dbReference type="EMBL" id="TKC04737.1"/>
    </source>
</evidence>
<sequence length="291" mass="32479">MNSRRTFIKQTGLLAAAVTVTPSFACTLIAKHAIGLQLYSLRDIIKNDIKGIISKVAAIGYKEVETYGYSAKDGFWGLDAKAFDSLLKEYGMKAPSGHYDLEDFMSGKSSDGLKSYIEAANVIGSEYITVPYLGGSIRKTADDFKRLSDKLNEGAKICNAAGLKFAYHNHDFEFTKFGNTTGYEIMLNNTDKKLVDFELDLYWAVRSAADPLTLFNAHPGRFKMFHVKDIDKTNKAVNTEIGQGMVDFKSIFKGAKQAGVKHYFVEHEFNYKPDELGSVKTSFEYVNNQLL</sequence>
<dbReference type="Pfam" id="PF01261">
    <property type="entry name" value="AP_endonuc_2"/>
    <property type="match status" value="1"/>
</dbReference>
<keyword evidence="3" id="KW-0413">Isomerase</keyword>
<keyword evidence="4" id="KW-1185">Reference proteome</keyword>
<protein>
    <submittedName>
        <fullName evidence="3">Sugar phosphate isomerase/epimerase</fullName>
    </submittedName>
</protein>
<dbReference type="InterPro" id="IPR050312">
    <property type="entry name" value="IolE/XylAMocC-like"/>
</dbReference>
<dbReference type="PANTHER" id="PTHR12110">
    <property type="entry name" value="HYDROXYPYRUVATE ISOMERASE"/>
    <property type="match status" value="1"/>
</dbReference>
<dbReference type="GO" id="GO:0016853">
    <property type="term" value="F:isomerase activity"/>
    <property type="evidence" value="ECO:0007669"/>
    <property type="project" value="UniProtKB-KW"/>
</dbReference>
<feature type="signal peptide" evidence="1">
    <location>
        <begin position="1"/>
        <end position="25"/>
    </location>
</feature>
<keyword evidence="1" id="KW-0732">Signal</keyword>
<dbReference type="RefSeq" id="WP_136844055.1">
    <property type="nucleotide sequence ID" value="NZ_SWBR01000006.1"/>
</dbReference>
<gene>
    <name evidence="3" type="ORF">FA048_18815</name>
</gene>
<comment type="caution">
    <text evidence="3">The sequence shown here is derived from an EMBL/GenBank/DDBJ whole genome shotgun (WGS) entry which is preliminary data.</text>
</comment>
<organism evidence="3 4">
    <name type="scientific">Pedobacter polaris</name>
    <dbReference type="NCBI Taxonomy" id="2571273"/>
    <lineage>
        <taxon>Bacteria</taxon>
        <taxon>Pseudomonadati</taxon>
        <taxon>Bacteroidota</taxon>
        <taxon>Sphingobacteriia</taxon>
        <taxon>Sphingobacteriales</taxon>
        <taxon>Sphingobacteriaceae</taxon>
        <taxon>Pedobacter</taxon>
    </lineage>
</organism>
<dbReference type="PANTHER" id="PTHR12110:SF41">
    <property type="entry name" value="INOSOSE DEHYDRATASE"/>
    <property type="match status" value="1"/>
</dbReference>
<name>A0A4U1CHK2_9SPHI</name>
<feature type="chain" id="PRO_5020508026" evidence="1">
    <location>
        <begin position="26"/>
        <end position="291"/>
    </location>
</feature>
<reference evidence="3 4" key="1">
    <citation type="submission" date="2019-04" db="EMBL/GenBank/DDBJ databases">
        <title>Pedobacter sp. RP-3-22 sp. nov., isolated from Arctic soil.</title>
        <authorList>
            <person name="Dahal R.H."/>
            <person name="Kim D.-U."/>
        </authorList>
    </citation>
    <scope>NUCLEOTIDE SEQUENCE [LARGE SCALE GENOMIC DNA]</scope>
    <source>
        <strain evidence="3 4">RP-3-22</strain>
    </source>
</reference>
<dbReference type="Proteomes" id="UP000309488">
    <property type="component" value="Unassembled WGS sequence"/>
</dbReference>
<dbReference type="EMBL" id="SWBR01000006">
    <property type="protein sequence ID" value="TKC04737.1"/>
    <property type="molecule type" value="Genomic_DNA"/>
</dbReference>
<evidence type="ECO:0000256" key="1">
    <source>
        <dbReference type="SAM" id="SignalP"/>
    </source>
</evidence>
<dbReference type="Gene3D" id="3.20.20.150">
    <property type="entry name" value="Divalent-metal-dependent TIM barrel enzymes"/>
    <property type="match status" value="1"/>
</dbReference>
<evidence type="ECO:0000313" key="4">
    <source>
        <dbReference type="Proteomes" id="UP000309488"/>
    </source>
</evidence>
<proteinExistence type="predicted"/>
<accession>A0A4U1CHK2</accession>
<dbReference type="InterPro" id="IPR036237">
    <property type="entry name" value="Xyl_isomerase-like_sf"/>
</dbReference>
<dbReference type="SUPFAM" id="SSF51658">
    <property type="entry name" value="Xylose isomerase-like"/>
    <property type="match status" value="1"/>
</dbReference>